<feature type="region of interest" description="Disordered" evidence="1">
    <location>
        <begin position="32"/>
        <end position="53"/>
    </location>
</feature>
<reference evidence="2" key="2">
    <citation type="journal article" date="2024" name="Plant">
        <title>Genomic evolution and insights into agronomic trait innovations of Sesamum species.</title>
        <authorList>
            <person name="Miao H."/>
            <person name="Wang L."/>
            <person name="Qu L."/>
            <person name="Liu H."/>
            <person name="Sun Y."/>
            <person name="Le M."/>
            <person name="Wang Q."/>
            <person name="Wei S."/>
            <person name="Zheng Y."/>
            <person name="Lin W."/>
            <person name="Duan Y."/>
            <person name="Cao H."/>
            <person name="Xiong S."/>
            <person name="Wang X."/>
            <person name="Wei L."/>
            <person name="Li C."/>
            <person name="Ma Q."/>
            <person name="Ju M."/>
            <person name="Zhao R."/>
            <person name="Li G."/>
            <person name="Mu C."/>
            <person name="Tian Q."/>
            <person name="Mei H."/>
            <person name="Zhang T."/>
            <person name="Gao T."/>
            <person name="Zhang H."/>
        </authorList>
    </citation>
    <scope>NUCLEOTIDE SEQUENCE</scope>
    <source>
        <strain evidence="2">G02</strain>
    </source>
</reference>
<comment type="caution">
    <text evidence="2">The sequence shown here is derived from an EMBL/GenBank/DDBJ whole genome shotgun (WGS) entry which is preliminary data.</text>
</comment>
<protein>
    <submittedName>
        <fullName evidence="2">Uncharacterized protein</fullName>
    </submittedName>
</protein>
<dbReference type="AlphaFoldDB" id="A0AAW2NSW8"/>
<evidence type="ECO:0000313" key="2">
    <source>
        <dbReference type="EMBL" id="KAL0345611.1"/>
    </source>
</evidence>
<name>A0AAW2NSW8_SESRA</name>
<organism evidence="2">
    <name type="scientific">Sesamum radiatum</name>
    <name type="common">Black benniseed</name>
    <dbReference type="NCBI Taxonomy" id="300843"/>
    <lineage>
        <taxon>Eukaryota</taxon>
        <taxon>Viridiplantae</taxon>
        <taxon>Streptophyta</taxon>
        <taxon>Embryophyta</taxon>
        <taxon>Tracheophyta</taxon>
        <taxon>Spermatophyta</taxon>
        <taxon>Magnoliopsida</taxon>
        <taxon>eudicotyledons</taxon>
        <taxon>Gunneridae</taxon>
        <taxon>Pentapetalae</taxon>
        <taxon>asterids</taxon>
        <taxon>lamiids</taxon>
        <taxon>Lamiales</taxon>
        <taxon>Pedaliaceae</taxon>
        <taxon>Sesamum</taxon>
    </lineage>
</organism>
<feature type="compositionally biased region" description="Basic and acidic residues" evidence="1">
    <location>
        <begin position="41"/>
        <end position="53"/>
    </location>
</feature>
<reference evidence="2" key="1">
    <citation type="submission" date="2020-06" db="EMBL/GenBank/DDBJ databases">
        <authorList>
            <person name="Li T."/>
            <person name="Hu X."/>
            <person name="Zhang T."/>
            <person name="Song X."/>
            <person name="Zhang H."/>
            <person name="Dai N."/>
            <person name="Sheng W."/>
            <person name="Hou X."/>
            <person name="Wei L."/>
        </authorList>
    </citation>
    <scope>NUCLEOTIDE SEQUENCE</scope>
    <source>
        <strain evidence="2">G02</strain>
        <tissue evidence="2">Leaf</tissue>
    </source>
</reference>
<accession>A0AAW2NSW8</accession>
<dbReference type="EMBL" id="JACGWJ010000019">
    <property type="protein sequence ID" value="KAL0345611.1"/>
    <property type="molecule type" value="Genomic_DNA"/>
</dbReference>
<gene>
    <name evidence="2" type="ORF">Sradi_4392400</name>
</gene>
<sequence>MEKFIQAGYLKDYVDRERSESRRRNVPTIELPWEQGIDRQPFQERTQKGEAPR</sequence>
<proteinExistence type="predicted"/>
<evidence type="ECO:0000256" key="1">
    <source>
        <dbReference type="SAM" id="MobiDB-lite"/>
    </source>
</evidence>